<keyword evidence="2" id="KW-0813">Transport</keyword>
<organism evidence="9 10">
    <name type="scientific">Oxobacter pfennigii</name>
    <dbReference type="NCBI Taxonomy" id="36849"/>
    <lineage>
        <taxon>Bacteria</taxon>
        <taxon>Bacillati</taxon>
        <taxon>Bacillota</taxon>
        <taxon>Clostridia</taxon>
        <taxon>Eubacteriales</taxon>
        <taxon>Clostridiaceae</taxon>
        <taxon>Oxobacter</taxon>
    </lineage>
</organism>
<feature type="transmembrane region" description="Helical" evidence="7">
    <location>
        <begin position="40"/>
        <end position="60"/>
    </location>
</feature>
<keyword evidence="10" id="KW-1185">Reference proteome</keyword>
<dbReference type="EMBL" id="LKET01000032">
    <property type="protein sequence ID" value="KPU44274.1"/>
    <property type="molecule type" value="Genomic_DNA"/>
</dbReference>
<reference evidence="9 10" key="1">
    <citation type="submission" date="2015-09" db="EMBL/GenBank/DDBJ databases">
        <title>Genome sequence of Oxobacter pfennigii DSM 3222.</title>
        <authorList>
            <person name="Poehlein A."/>
            <person name="Bengelsdorf F.R."/>
            <person name="Schiel-Bengelsdorf B."/>
            <person name="Duerre P."/>
            <person name="Daniel R."/>
        </authorList>
    </citation>
    <scope>NUCLEOTIDE SEQUENCE [LARGE SCALE GENOMIC DNA]</scope>
    <source>
        <strain evidence="9 10">DSM 3222</strain>
    </source>
</reference>
<dbReference type="InterPro" id="IPR036259">
    <property type="entry name" value="MFS_trans_sf"/>
</dbReference>
<accession>A0A0P8X0I7</accession>
<proteinExistence type="predicted"/>
<evidence type="ECO:0000256" key="3">
    <source>
        <dbReference type="ARBA" id="ARBA00022475"/>
    </source>
</evidence>
<keyword evidence="4 7" id="KW-0812">Transmembrane</keyword>
<dbReference type="PANTHER" id="PTHR23517:SF3">
    <property type="entry name" value="INTEGRAL MEMBRANE TRANSPORT PROTEIN"/>
    <property type="match status" value="1"/>
</dbReference>
<evidence type="ECO:0000259" key="8">
    <source>
        <dbReference type="PROSITE" id="PS50850"/>
    </source>
</evidence>
<feature type="transmembrane region" description="Helical" evidence="7">
    <location>
        <begin position="267"/>
        <end position="286"/>
    </location>
</feature>
<dbReference type="PROSITE" id="PS50850">
    <property type="entry name" value="MFS"/>
    <property type="match status" value="1"/>
</dbReference>
<dbReference type="GO" id="GO:0022857">
    <property type="term" value="F:transmembrane transporter activity"/>
    <property type="evidence" value="ECO:0007669"/>
    <property type="project" value="InterPro"/>
</dbReference>
<feature type="transmembrane region" description="Helical" evidence="7">
    <location>
        <begin position="9"/>
        <end position="28"/>
    </location>
</feature>
<keyword evidence="3" id="KW-1003">Cell membrane</keyword>
<dbReference type="InterPro" id="IPR020846">
    <property type="entry name" value="MFS_dom"/>
</dbReference>
<dbReference type="InterPro" id="IPR050171">
    <property type="entry name" value="MFS_Transporters"/>
</dbReference>
<comment type="subcellular location">
    <subcellularLocation>
        <location evidence="1">Cell membrane</location>
        <topology evidence="1">Multi-pass membrane protein</topology>
    </subcellularLocation>
</comment>
<feature type="transmembrane region" description="Helical" evidence="7">
    <location>
        <begin position="361"/>
        <end position="382"/>
    </location>
</feature>
<evidence type="ECO:0000256" key="2">
    <source>
        <dbReference type="ARBA" id="ARBA00022448"/>
    </source>
</evidence>
<feature type="transmembrane region" description="Helical" evidence="7">
    <location>
        <begin position="132"/>
        <end position="155"/>
    </location>
</feature>
<evidence type="ECO:0000256" key="4">
    <source>
        <dbReference type="ARBA" id="ARBA00022692"/>
    </source>
</evidence>
<evidence type="ECO:0000313" key="10">
    <source>
        <dbReference type="Proteomes" id="UP000050326"/>
    </source>
</evidence>
<evidence type="ECO:0000256" key="1">
    <source>
        <dbReference type="ARBA" id="ARBA00004651"/>
    </source>
</evidence>
<dbReference type="AlphaFoldDB" id="A0A0P8X0I7"/>
<dbReference type="STRING" id="36849.OXPF_24420"/>
<dbReference type="InterPro" id="IPR011701">
    <property type="entry name" value="MFS"/>
</dbReference>
<dbReference type="Proteomes" id="UP000050326">
    <property type="component" value="Unassembled WGS sequence"/>
</dbReference>
<dbReference type="GO" id="GO:0005886">
    <property type="term" value="C:plasma membrane"/>
    <property type="evidence" value="ECO:0007669"/>
    <property type="project" value="UniProtKB-SubCell"/>
</dbReference>
<feature type="transmembrane region" description="Helical" evidence="7">
    <location>
        <begin position="292"/>
        <end position="314"/>
    </location>
</feature>
<evidence type="ECO:0000256" key="5">
    <source>
        <dbReference type="ARBA" id="ARBA00022989"/>
    </source>
</evidence>
<protein>
    <submittedName>
        <fullName evidence="9">Bacillibactin exporter</fullName>
    </submittedName>
</protein>
<evidence type="ECO:0000313" key="9">
    <source>
        <dbReference type="EMBL" id="KPU44274.1"/>
    </source>
</evidence>
<feature type="transmembrane region" description="Helical" evidence="7">
    <location>
        <begin position="202"/>
        <end position="228"/>
    </location>
</feature>
<comment type="caution">
    <text evidence="9">The sequence shown here is derived from an EMBL/GenBank/DDBJ whole genome shotgun (WGS) entry which is preliminary data.</text>
</comment>
<dbReference type="RefSeq" id="WP_054875456.1">
    <property type="nucleotide sequence ID" value="NZ_LKET01000032.1"/>
</dbReference>
<dbReference type="Gene3D" id="1.20.1250.20">
    <property type="entry name" value="MFS general substrate transporter like domains"/>
    <property type="match status" value="1"/>
</dbReference>
<gene>
    <name evidence="9" type="primary">ymfD_3</name>
    <name evidence="9" type="ORF">OXPF_24420</name>
</gene>
<keyword evidence="6 7" id="KW-0472">Membrane</keyword>
<feature type="transmembrane region" description="Helical" evidence="7">
    <location>
        <begin position="326"/>
        <end position="349"/>
    </location>
</feature>
<sequence>MNKQKIRAAILAISSVVMITLIASAVLADIAAQFPNIDKSVIQMVLTIPSLVGMVISLMSGPLSSRVSKKSLVLYGLVLALAGGFLALVFGKVNIYILLFSSVLVGISSGINGTLTMSLIADYFTGDERSSLMGLQSAFVNGGSMVILFISAMLAGIQWNYAYLVYIILIPVIFIVAKNLPDDKPVKADKSENNSSDKLSTTVYYICFILFLFSTLLGIFQTNIAMFISDNNLGDASTTGLVNSVMTGAGAFTGVIYGRLKKLLKNYVMAVSIGATALGMLLIYTSGSLPSIFIAGILSGFGLSTMMPTAMFTVSAVTSPAKNATAIAITNAASSIGMFISPLIVNPIVNKLFNGAEEIKFLFAAAGLIIVAAIYIFVNIGMGKKAAQPAME</sequence>
<dbReference type="Pfam" id="PF07690">
    <property type="entry name" value="MFS_1"/>
    <property type="match status" value="1"/>
</dbReference>
<evidence type="ECO:0000256" key="7">
    <source>
        <dbReference type="SAM" id="Phobius"/>
    </source>
</evidence>
<name>A0A0P8X0I7_9CLOT</name>
<feature type="transmembrane region" description="Helical" evidence="7">
    <location>
        <begin position="161"/>
        <end position="181"/>
    </location>
</feature>
<dbReference type="SUPFAM" id="SSF103473">
    <property type="entry name" value="MFS general substrate transporter"/>
    <property type="match status" value="1"/>
</dbReference>
<dbReference type="PANTHER" id="PTHR23517">
    <property type="entry name" value="RESISTANCE PROTEIN MDTM, PUTATIVE-RELATED-RELATED"/>
    <property type="match status" value="1"/>
</dbReference>
<feature type="transmembrane region" description="Helical" evidence="7">
    <location>
        <begin position="240"/>
        <end position="260"/>
    </location>
</feature>
<dbReference type="OrthoDB" id="2963740at2"/>
<feature type="transmembrane region" description="Helical" evidence="7">
    <location>
        <begin position="72"/>
        <end position="90"/>
    </location>
</feature>
<evidence type="ECO:0000256" key="6">
    <source>
        <dbReference type="ARBA" id="ARBA00023136"/>
    </source>
</evidence>
<keyword evidence="5 7" id="KW-1133">Transmembrane helix</keyword>
<feature type="transmembrane region" description="Helical" evidence="7">
    <location>
        <begin position="96"/>
        <end position="120"/>
    </location>
</feature>
<feature type="domain" description="Major facilitator superfamily (MFS) profile" evidence="8">
    <location>
        <begin position="1"/>
        <end position="384"/>
    </location>
</feature>